<keyword evidence="4 9" id="KW-0274">FAD</keyword>
<dbReference type="NCBIfam" id="NF004943">
    <property type="entry name" value="PRK06292.2-1"/>
    <property type="match status" value="1"/>
</dbReference>
<name>A0A2T9XAU6_9CREN</name>
<evidence type="ECO:0000313" key="13">
    <source>
        <dbReference type="Proteomes" id="UP000245638"/>
    </source>
</evidence>
<dbReference type="SUPFAM" id="SSF55424">
    <property type="entry name" value="FAD/NAD-linked reductases, dimerisation (C-terminal) domain"/>
    <property type="match status" value="1"/>
</dbReference>
<dbReference type="InterPro" id="IPR001100">
    <property type="entry name" value="Pyr_nuc-diS_OxRdtase"/>
</dbReference>
<evidence type="ECO:0000256" key="8">
    <source>
        <dbReference type="ARBA" id="ARBA00023284"/>
    </source>
</evidence>
<evidence type="ECO:0000256" key="2">
    <source>
        <dbReference type="ARBA" id="ARBA00007532"/>
    </source>
</evidence>
<dbReference type="InterPro" id="IPR050151">
    <property type="entry name" value="Class-I_Pyr_Nuc-Dis_Oxidored"/>
</dbReference>
<evidence type="ECO:0000256" key="9">
    <source>
        <dbReference type="RuleBase" id="RU003691"/>
    </source>
</evidence>
<evidence type="ECO:0000259" key="11">
    <source>
        <dbReference type="Pfam" id="PF07992"/>
    </source>
</evidence>
<keyword evidence="7" id="KW-1015">Disulfide bond</keyword>
<proteinExistence type="inferred from homology"/>
<dbReference type="InterPro" id="IPR036188">
    <property type="entry name" value="FAD/NAD-bd_sf"/>
</dbReference>
<comment type="similarity">
    <text evidence="2 9">Belongs to the class-I pyridine nucleotide-disulfide oxidoreductase family.</text>
</comment>
<organism evidence="12 13">
    <name type="scientific">Acidianus hospitalis</name>
    <dbReference type="NCBI Taxonomy" id="563177"/>
    <lineage>
        <taxon>Archaea</taxon>
        <taxon>Thermoproteota</taxon>
        <taxon>Thermoprotei</taxon>
        <taxon>Sulfolobales</taxon>
        <taxon>Sulfolobaceae</taxon>
        <taxon>Acidianus</taxon>
    </lineage>
</organism>
<evidence type="ECO:0000256" key="1">
    <source>
        <dbReference type="ARBA" id="ARBA00001974"/>
    </source>
</evidence>
<feature type="domain" description="FAD/NAD(P)-binding" evidence="11">
    <location>
        <begin position="4"/>
        <end position="319"/>
    </location>
</feature>
<gene>
    <name evidence="12" type="ORF">DDW13_01320</name>
</gene>
<dbReference type="AlphaFoldDB" id="A0A2T9XAU6"/>
<dbReference type="Proteomes" id="UP000245638">
    <property type="component" value="Unassembled WGS sequence"/>
</dbReference>
<protein>
    <submittedName>
        <fullName evidence="12">Dihydrolipoyl dehydrogenase</fullName>
    </submittedName>
</protein>
<dbReference type="PRINTS" id="PR00411">
    <property type="entry name" value="PNDRDTASEI"/>
</dbReference>
<evidence type="ECO:0000256" key="6">
    <source>
        <dbReference type="ARBA" id="ARBA00023027"/>
    </source>
</evidence>
<dbReference type="EMBL" id="QEFD01000046">
    <property type="protein sequence ID" value="PVU77152.1"/>
    <property type="molecule type" value="Genomic_DNA"/>
</dbReference>
<dbReference type="Gene3D" id="3.30.390.30">
    <property type="match status" value="1"/>
</dbReference>
<dbReference type="Pfam" id="PF02852">
    <property type="entry name" value="Pyr_redox_dim"/>
    <property type="match status" value="1"/>
</dbReference>
<evidence type="ECO:0000256" key="5">
    <source>
        <dbReference type="ARBA" id="ARBA00023002"/>
    </source>
</evidence>
<dbReference type="InterPro" id="IPR012999">
    <property type="entry name" value="Pyr_OxRdtase_I_AS"/>
</dbReference>
<evidence type="ECO:0000256" key="4">
    <source>
        <dbReference type="ARBA" id="ARBA00022827"/>
    </source>
</evidence>
<dbReference type="GO" id="GO:0050660">
    <property type="term" value="F:flavin adenine dinucleotide binding"/>
    <property type="evidence" value="ECO:0007669"/>
    <property type="project" value="TreeGrafter"/>
</dbReference>
<reference evidence="12 13" key="1">
    <citation type="journal article" date="2015" name="Appl. Environ. Microbiol.">
        <title>Nanoarchaeota, Their Sulfolobales Host, and Nanoarchaeota Virus Distribution across Yellowstone National Park Hot Springs.</title>
        <authorList>
            <person name="Munson-McGee J.H."/>
            <person name="Field E.K."/>
            <person name="Bateson M."/>
            <person name="Rooney C."/>
            <person name="Stepanauskas R."/>
            <person name="Young M.J."/>
        </authorList>
    </citation>
    <scope>NUCLEOTIDE SEQUENCE [LARGE SCALE GENOMIC DNA]</scope>
    <source>
        <strain evidence="12">SCGC AC-742_N10</strain>
    </source>
</reference>
<comment type="caution">
    <text evidence="12">The sequence shown here is derived from an EMBL/GenBank/DDBJ whole genome shotgun (WGS) entry which is preliminary data.</text>
</comment>
<dbReference type="PRINTS" id="PR00368">
    <property type="entry name" value="FADPNR"/>
</dbReference>
<accession>A0A2T9XAU6</accession>
<keyword evidence="3 9" id="KW-0285">Flavoprotein</keyword>
<keyword evidence="6" id="KW-0520">NAD</keyword>
<dbReference type="PROSITE" id="PS00076">
    <property type="entry name" value="PYRIDINE_REDOX_1"/>
    <property type="match status" value="1"/>
</dbReference>
<keyword evidence="8 9" id="KW-0676">Redox-active center</keyword>
<evidence type="ECO:0000313" key="12">
    <source>
        <dbReference type="EMBL" id="PVU77152.1"/>
    </source>
</evidence>
<dbReference type="SUPFAM" id="SSF51905">
    <property type="entry name" value="FAD/NAD(P)-binding domain"/>
    <property type="match status" value="1"/>
</dbReference>
<dbReference type="Pfam" id="PF07992">
    <property type="entry name" value="Pyr_redox_2"/>
    <property type="match status" value="1"/>
</dbReference>
<dbReference type="PANTHER" id="PTHR22912">
    <property type="entry name" value="DISULFIDE OXIDOREDUCTASE"/>
    <property type="match status" value="1"/>
</dbReference>
<dbReference type="GO" id="GO:0004148">
    <property type="term" value="F:dihydrolipoyl dehydrogenase (NADH) activity"/>
    <property type="evidence" value="ECO:0007669"/>
    <property type="project" value="TreeGrafter"/>
</dbReference>
<dbReference type="GO" id="GO:0006103">
    <property type="term" value="P:2-oxoglutarate metabolic process"/>
    <property type="evidence" value="ECO:0007669"/>
    <property type="project" value="TreeGrafter"/>
</dbReference>
<dbReference type="InterPro" id="IPR023753">
    <property type="entry name" value="FAD/NAD-binding_dom"/>
</dbReference>
<evidence type="ECO:0000256" key="3">
    <source>
        <dbReference type="ARBA" id="ARBA00022630"/>
    </source>
</evidence>
<dbReference type="InterPro" id="IPR016156">
    <property type="entry name" value="FAD/NAD-linked_Rdtase_dimer_sf"/>
</dbReference>
<dbReference type="PIRSF" id="PIRSF000350">
    <property type="entry name" value="Mercury_reductase_MerA"/>
    <property type="match status" value="1"/>
</dbReference>
<evidence type="ECO:0000259" key="10">
    <source>
        <dbReference type="Pfam" id="PF02852"/>
    </source>
</evidence>
<evidence type="ECO:0000256" key="7">
    <source>
        <dbReference type="ARBA" id="ARBA00023157"/>
    </source>
</evidence>
<sequence length="454" mass="50176">MIVDVLIAGAGGAGYPAAFRLDKAGLKVVMADPKGELGGNCLYQGCVPSKTLRELAHLYVRAKKLLGFNETIPFEKAQDHKDFVQETRFKQHKQELAESSVEFYKGEVEIIDNHHAVIKDEKGDVQVEYKYLILATGSEPFKPKFPGSEYCITSDDLYKYKTSIRKLPKEMVIIGGGYIALETASIMNALGTKVHVLVRSDRVLRGLDSRLVSSLLSMLDKNIDIRFNSPVIEVQKIGDKDEYKVIYSEKSEKKEISADLVMLATGRRPVYPKGTEKLGLAIGKTGIMVDETIVTSVKNVYAPGDVNGRSMFFHSAVRQSLVSAHNILAGTPIDYMDFQSVPISVFTIPSIAYVGILPEEAKRRGIDIIEASYPLSKDSRAQMYDEAEGEVRLFFERGSLRIIGGWIIGIDAPTMINEIGTAVANGLTARQMANYADQHPMSNESISYAARSIF</sequence>
<dbReference type="PANTHER" id="PTHR22912:SF151">
    <property type="entry name" value="DIHYDROLIPOYL DEHYDROGENASE, MITOCHONDRIAL"/>
    <property type="match status" value="1"/>
</dbReference>
<feature type="domain" description="Pyridine nucleotide-disulphide oxidoreductase dimerisation" evidence="10">
    <location>
        <begin position="341"/>
        <end position="449"/>
    </location>
</feature>
<keyword evidence="5 9" id="KW-0560">Oxidoreductase</keyword>
<comment type="cofactor">
    <cofactor evidence="1">
        <name>FAD</name>
        <dbReference type="ChEBI" id="CHEBI:57692"/>
    </cofactor>
</comment>
<dbReference type="Gene3D" id="3.50.50.60">
    <property type="entry name" value="FAD/NAD(P)-binding domain"/>
    <property type="match status" value="2"/>
</dbReference>
<dbReference type="InterPro" id="IPR004099">
    <property type="entry name" value="Pyr_nucl-diS_OxRdtase_dimer"/>
</dbReference>